<dbReference type="EMBL" id="FXAH01000002">
    <property type="protein sequence ID" value="SMF02903.1"/>
    <property type="molecule type" value="Genomic_DNA"/>
</dbReference>
<gene>
    <name evidence="2" type="ORF">SAMN06295900_1021</name>
</gene>
<dbReference type="Proteomes" id="UP000192911">
    <property type="component" value="Unassembled WGS sequence"/>
</dbReference>
<feature type="region of interest" description="Disordered" evidence="1">
    <location>
        <begin position="155"/>
        <end position="179"/>
    </location>
</feature>
<dbReference type="GO" id="GO:0003824">
    <property type="term" value="F:catalytic activity"/>
    <property type="evidence" value="ECO:0007669"/>
    <property type="project" value="UniProtKB-ARBA"/>
</dbReference>
<organism evidence="2 3">
    <name type="scientific">Trinickia caryophylli</name>
    <name type="common">Paraburkholderia caryophylli</name>
    <dbReference type="NCBI Taxonomy" id="28094"/>
    <lineage>
        <taxon>Bacteria</taxon>
        <taxon>Pseudomonadati</taxon>
        <taxon>Pseudomonadota</taxon>
        <taxon>Betaproteobacteria</taxon>
        <taxon>Burkholderiales</taxon>
        <taxon>Burkholderiaceae</taxon>
        <taxon>Trinickia</taxon>
    </lineage>
</organism>
<name>A0A1X7CUH7_TRICW</name>
<proteinExistence type="predicted"/>
<accession>A0A1X7CUH7</accession>
<evidence type="ECO:0000313" key="2">
    <source>
        <dbReference type="EMBL" id="SMF02903.1"/>
    </source>
</evidence>
<evidence type="ECO:0000256" key="1">
    <source>
        <dbReference type="SAM" id="MobiDB-lite"/>
    </source>
</evidence>
<dbReference type="STRING" id="28094.SAMN06295900_1021"/>
<sequence length="350" mass="34098">MAGGGIAVSVGSSKLARTDQESSVTNNASTIGSLSGNLTVQAGNNLHVTGSDLIAAKNVTGIAANVTIDSATDTSHQSQTQQTSKSGVTLGLSGAVGDAINNAISETQAVRNSAGGGNDRAAALHAIAAAGDVATVGLAAAGAMKGGTPSIAIQVSVGSSHSSSQSSEDQTMQRGSSVQAGGTATFIATGTGAPDSGNVTIAGSDVTASDVALIAKNQVNLLNTTNTDSTRSSNSSSSASVGVSFGTNGFGISASMQNAHGDGNSDAVMQNNTHINASNSATIISGGDTNIVGAGVNANRVVADIGGNLTIASVQDMTVSAAHQSSAGGGFSARRRLQDCVPPLQRRASA</sequence>
<dbReference type="InterPro" id="IPR025157">
    <property type="entry name" value="Hemagglutinin_rpt"/>
</dbReference>
<evidence type="ECO:0000313" key="3">
    <source>
        <dbReference type="Proteomes" id="UP000192911"/>
    </source>
</evidence>
<protein>
    <submittedName>
        <fullName evidence="2">Haemagluttinin repeat-containing protein</fullName>
    </submittedName>
</protein>
<dbReference type="Pfam" id="PF13332">
    <property type="entry name" value="Fil_haemagg_2"/>
    <property type="match status" value="2"/>
</dbReference>
<dbReference type="AlphaFoldDB" id="A0A1X7CUH7"/>
<feature type="compositionally biased region" description="Low complexity" evidence="1">
    <location>
        <begin position="155"/>
        <end position="167"/>
    </location>
</feature>
<keyword evidence="3" id="KW-1185">Reference proteome</keyword>
<feature type="compositionally biased region" description="Polar residues" evidence="1">
    <location>
        <begin position="168"/>
        <end position="179"/>
    </location>
</feature>
<reference evidence="3" key="1">
    <citation type="submission" date="2017-04" db="EMBL/GenBank/DDBJ databases">
        <authorList>
            <person name="Varghese N."/>
            <person name="Submissions S."/>
        </authorList>
    </citation>
    <scope>NUCLEOTIDE SEQUENCE [LARGE SCALE GENOMIC DNA]</scope>
    <source>
        <strain evidence="3">Ballard 720</strain>
    </source>
</reference>